<keyword evidence="7 11" id="KW-0482">Metalloprotease</keyword>
<reference evidence="11 12" key="1">
    <citation type="submission" date="2019-06" db="EMBL/GenBank/DDBJ databases">
        <title>Aeromicrobium sp. nov., isolated from a maize field.</title>
        <authorList>
            <person name="Lin S.-Y."/>
            <person name="Tsai C.-F."/>
            <person name="Young C.-C."/>
        </authorList>
    </citation>
    <scope>NUCLEOTIDE SEQUENCE [LARGE SCALE GENOMIC DNA]</scope>
    <source>
        <strain evidence="11 12">CC-CFT486</strain>
    </source>
</reference>
<keyword evidence="12" id="KW-1185">Reference proteome</keyword>
<evidence type="ECO:0000256" key="3">
    <source>
        <dbReference type="ARBA" id="ARBA00022723"/>
    </source>
</evidence>
<keyword evidence="5" id="KW-0378">Hydrolase</keyword>
<keyword evidence="3" id="KW-0479">Metal-binding</keyword>
<feature type="domain" description="Peptidase M43 pregnancy-associated plasma-A" evidence="10">
    <location>
        <begin position="171"/>
        <end position="304"/>
    </location>
</feature>
<dbReference type="InterPro" id="IPR024079">
    <property type="entry name" value="MetalloPept_cat_dom_sf"/>
</dbReference>
<dbReference type="Proteomes" id="UP000321571">
    <property type="component" value="Unassembled WGS sequence"/>
</dbReference>
<keyword evidence="6" id="KW-0862">Zinc</keyword>
<dbReference type="Gene3D" id="3.40.390.10">
    <property type="entry name" value="Collagenase (Catalytic Domain)"/>
    <property type="match status" value="1"/>
</dbReference>
<keyword evidence="4 9" id="KW-0732">Signal</keyword>
<comment type="caution">
    <text evidence="11">The sequence shown here is derived from an EMBL/GenBank/DDBJ whole genome shotgun (WGS) entry which is preliminary data.</text>
</comment>
<dbReference type="PANTHER" id="PTHR47466:SF1">
    <property type="entry name" value="METALLOPROTEASE MEP1 (AFU_ORTHOLOGUE AFUA_1G07730)-RELATED"/>
    <property type="match status" value="1"/>
</dbReference>
<evidence type="ECO:0000256" key="7">
    <source>
        <dbReference type="ARBA" id="ARBA00023049"/>
    </source>
</evidence>
<evidence type="ECO:0000313" key="12">
    <source>
        <dbReference type="Proteomes" id="UP000321571"/>
    </source>
</evidence>
<dbReference type="AlphaFoldDB" id="A0A5C8NID3"/>
<evidence type="ECO:0000256" key="2">
    <source>
        <dbReference type="ARBA" id="ARBA00022670"/>
    </source>
</evidence>
<dbReference type="EMBL" id="VDUX01000005">
    <property type="protein sequence ID" value="TXL57886.1"/>
    <property type="molecule type" value="Genomic_DNA"/>
</dbReference>
<evidence type="ECO:0000256" key="6">
    <source>
        <dbReference type="ARBA" id="ARBA00022833"/>
    </source>
</evidence>
<keyword evidence="2 11" id="KW-0645">Protease</keyword>
<dbReference type="RefSeq" id="WP_147686759.1">
    <property type="nucleotide sequence ID" value="NZ_VDUX01000005.1"/>
</dbReference>
<dbReference type="PANTHER" id="PTHR47466">
    <property type="match status" value="1"/>
</dbReference>
<accession>A0A5C8NID3</accession>
<feature type="chain" id="PRO_5022723786" evidence="9">
    <location>
        <begin position="33"/>
        <end position="313"/>
    </location>
</feature>
<protein>
    <submittedName>
        <fullName evidence="11">Zinc metalloprotease</fullName>
    </submittedName>
</protein>
<sequence>MTIRSVARLAPLVLAAGLLTAAGSATTTTASAASPGAAACQDTHSAARVKPGAKAQEPELYPKNEANAYGVIKDRPRLANGSVHVRTVFHMVGEDSFTTAEKNRWTTLINAQMKVLNDSYSGKTAATAANTPFRFDLDHVTWTVNPAWYHVEPGKKGAERDMKNALHEGDAKTLNVYAADIGGGLLGWAYFPNQYNPGHDIFDGVVMLDESMPGGTAGKYAFGDTLTHEVGHWLMLEHTFHSGCSAAGDYVADTPREAIPQFDCPVGANTCTAPGDDPIHNFMDYSQDTCMYEFTPGQAERMSDAWRQFRSHS</sequence>
<keyword evidence="8" id="KW-1015">Disulfide bond</keyword>
<evidence type="ECO:0000259" key="10">
    <source>
        <dbReference type="Pfam" id="PF05572"/>
    </source>
</evidence>
<feature type="signal peptide" evidence="9">
    <location>
        <begin position="1"/>
        <end position="32"/>
    </location>
</feature>
<evidence type="ECO:0000256" key="8">
    <source>
        <dbReference type="ARBA" id="ARBA00023157"/>
    </source>
</evidence>
<comment type="similarity">
    <text evidence="1">Belongs to the peptidase M43B family.</text>
</comment>
<dbReference type="SUPFAM" id="SSF55486">
    <property type="entry name" value="Metalloproteases ('zincins'), catalytic domain"/>
    <property type="match status" value="1"/>
</dbReference>
<dbReference type="GO" id="GO:0046872">
    <property type="term" value="F:metal ion binding"/>
    <property type="evidence" value="ECO:0007669"/>
    <property type="project" value="UniProtKB-KW"/>
</dbReference>
<organism evidence="11 12">
    <name type="scientific">Aeromicrobium terrae</name>
    <dbReference type="NCBI Taxonomy" id="2498846"/>
    <lineage>
        <taxon>Bacteria</taxon>
        <taxon>Bacillati</taxon>
        <taxon>Actinomycetota</taxon>
        <taxon>Actinomycetes</taxon>
        <taxon>Propionibacteriales</taxon>
        <taxon>Nocardioidaceae</taxon>
        <taxon>Aeromicrobium</taxon>
    </lineage>
</organism>
<name>A0A5C8NID3_9ACTN</name>
<dbReference type="CDD" id="cd04275">
    <property type="entry name" value="ZnMc_pappalysin_like"/>
    <property type="match status" value="1"/>
</dbReference>
<evidence type="ECO:0000256" key="1">
    <source>
        <dbReference type="ARBA" id="ARBA00008721"/>
    </source>
</evidence>
<evidence type="ECO:0000256" key="4">
    <source>
        <dbReference type="ARBA" id="ARBA00022729"/>
    </source>
</evidence>
<proteinExistence type="inferred from homology"/>
<dbReference type="Pfam" id="PF05572">
    <property type="entry name" value="Peptidase_M43"/>
    <property type="match status" value="1"/>
</dbReference>
<evidence type="ECO:0000256" key="5">
    <source>
        <dbReference type="ARBA" id="ARBA00022801"/>
    </source>
</evidence>
<dbReference type="GO" id="GO:0008237">
    <property type="term" value="F:metallopeptidase activity"/>
    <property type="evidence" value="ECO:0007669"/>
    <property type="project" value="UniProtKB-KW"/>
</dbReference>
<gene>
    <name evidence="11" type="ORF">FHP06_11110</name>
</gene>
<evidence type="ECO:0000313" key="11">
    <source>
        <dbReference type="EMBL" id="TXL57886.1"/>
    </source>
</evidence>
<evidence type="ECO:0000256" key="9">
    <source>
        <dbReference type="SAM" id="SignalP"/>
    </source>
</evidence>
<dbReference type="OrthoDB" id="6278496at2"/>
<dbReference type="InterPro" id="IPR008754">
    <property type="entry name" value="Peptidase_M43"/>
</dbReference>
<dbReference type="GO" id="GO:0006508">
    <property type="term" value="P:proteolysis"/>
    <property type="evidence" value="ECO:0007669"/>
    <property type="project" value="UniProtKB-KW"/>
</dbReference>